<dbReference type="Pfam" id="PF06804">
    <property type="entry name" value="Lipoprotein_18"/>
    <property type="match status" value="1"/>
</dbReference>
<keyword evidence="1" id="KW-0812">Transmembrane</keyword>
<comment type="caution">
    <text evidence="2">The sequence shown here is derived from an EMBL/GenBank/DDBJ whole genome shotgun (WGS) entry which is preliminary data.</text>
</comment>
<organism evidence="2 3">
    <name type="scientific">SAR92 bacterium BACL26 MAG-121220-bin70</name>
    <dbReference type="NCBI Taxonomy" id="1655626"/>
    <lineage>
        <taxon>Bacteria</taxon>
        <taxon>Pseudomonadati</taxon>
        <taxon>Pseudomonadota</taxon>
        <taxon>Gammaproteobacteria</taxon>
        <taxon>Cellvibrionales</taxon>
        <taxon>Porticoccaceae</taxon>
        <taxon>SAR92 clade</taxon>
    </lineage>
</organism>
<accession>A0A0R2UI91</accession>
<dbReference type="InterPro" id="IPR042268">
    <property type="entry name" value="BamC_C"/>
</dbReference>
<proteinExistence type="predicted"/>
<dbReference type="AlphaFoldDB" id="A0A0R2UI91"/>
<protein>
    <recommendedName>
        <fullName evidence="4">Outer membrane protein assembly factor BamC</fullName>
    </recommendedName>
</protein>
<dbReference type="PROSITE" id="PS51257">
    <property type="entry name" value="PROKAR_LIPOPROTEIN"/>
    <property type="match status" value="1"/>
</dbReference>
<dbReference type="EMBL" id="LICA01000018">
    <property type="protein sequence ID" value="KRO97091.1"/>
    <property type="molecule type" value="Genomic_DNA"/>
</dbReference>
<evidence type="ECO:0008006" key="4">
    <source>
        <dbReference type="Google" id="ProtNLM"/>
    </source>
</evidence>
<evidence type="ECO:0000313" key="3">
    <source>
        <dbReference type="Proteomes" id="UP000051213"/>
    </source>
</evidence>
<evidence type="ECO:0000313" key="2">
    <source>
        <dbReference type="EMBL" id="KRO97091.1"/>
    </source>
</evidence>
<name>A0A0R2UI91_9GAMM</name>
<dbReference type="InterPro" id="IPR010653">
    <property type="entry name" value="NlpB/DapX"/>
</dbReference>
<feature type="transmembrane region" description="Helical" evidence="1">
    <location>
        <begin position="6"/>
        <end position="25"/>
    </location>
</feature>
<keyword evidence="1" id="KW-0472">Membrane</keyword>
<sequence length="343" mass="37996">MSKIISNTIIFVFIFSLTSCGWLGLRDRGEDYLLSEETAPTVIPVEMDSVALGQAYPIPQIETNSEQLSSYDVPRPQPASVNTFEKLVKIQSFDERRWVLINIAPGELWPRLRSVLNRSGVPSARAEGSSGLIETVWVTFNSDEEYSHRFRFNITPGVQLDSTEISAIHNQVIRGAEEEGVWPEASDNDQRELDILTLVANELAEESNFASVSLLAQDIGGSAKVDIVSPQVADPFIRIKLGFDRSWASLVYSTERGGFTAIDKDRSQGIIFVNFTESDSEEIGFFGKLFGGGKDQDIIKANYQVLMQTLGSDTEIRIVSHNGNGLTRAEALRLLTVIRSNLS</sequence>
<gene>
    <name evidence="2" type="ORF">ABS24_07320</name>
</gene>
<dbReference type="Gene3D" id="3.30.310.170">
    <property type="entry name" value="Outer membrane protein assembly factor BamC"/>
    <property type="match status" value="1"/>
</dbReference>
<evidence type="ECO:0000256" key="1">
    <source>
        <dbReference type="SAM" id="Phobius"/>
    </source>
</evidence>
<keyword evidence="1" id="KW-1133">Transmembrane helix</keyword>
<reference evidence="2 3" key="1">
    <citation type="submission" date="2015-10" db="EMBL/GenBank/DDBJ databases">
        <title>Metagenome-Assembled Genomes uncover a global brackish microbiome.</title>
        <authorList>
            <person name="Hugerth L.W."/>
            <person name="Larsson J."/>
            <person name="Alneberg J."/>
            <person name="Lindh M.V."/>
            <person name="Legrand C."/>
            <person name="Pinhassi J."/>
            <person name="Andersson A.F."/>
        </authorList>
    </citation>
    <scope>NUCLEOTIDE SEQUENCE [LARGE SCALE GENOMIC DNA]</scope>
    <source>
        <strain evidence="2">BACL26 MAG-121220-bin70</strain>
    </source>
</reference>
<dbReference type="Proteomes" id="UP000051213">
    <property type="component" value="Unassembled WGS sequence"/>
</dbReference>